<accession>A0A4R5D8R4</accession>
<dbReference type="NCBIfam" id="TIGR04131">
    <property type="entry name" value="Bac_Flav_CTERM"/>
    <property type="match status" value="1"/>
</dbReference>
<dbReference type="EMBL" id="SMFL01000017">
    <property type="protein sequence ID" value="TDE09962.1"/>
    <property type="molecule type" value="Genomic_DNA"/>
</dbReference>
<keyword evidence="3" id="KW-1185">Reference proteome</keyword>
<proteinExistence type="predicted"/>
<comment type="caution">
    <text evidence="2">The sequence shown here is derived from an EMBL/GenBank/DDBJ whole genome shotgun (WGS) entry which is preliminary data.</text>
</comment>
<protein>
    <submittedName>
        <fullName evidence="2">Gliding motility-associated C-terminal domain-containing protein</fullName>
    </submittedName>
</protein>
<dbReference type="OrthoDB" id="1123245at2"/>
<evidence type="ECO:0000313" key="3">
    <source>
        <dbReference type="Proteomes" id="UP000294850"/>
    </source>
</evidence>
<sequence length="103" mass="11844">VCKDNCPAYVLPNVFTPNGDNKNDIFQPFDCPAFVQSLEFRVFNRWGAQVYDTKDVNINWNGKNKAGKDLAAGQYYYEVSIQFESSRKDAKPTILKGWVQMLR</sequence>
<organism evidence="2 3">
    <name type="scientific">Dyadobacter psychrotolerans</name>
    <dbReference type="NCBI Taxonomy" id="2541721"/>
    <lineage>
        <taxon>Bacteria</taxon>
        <taxon>Pseudomonadati</taxon>
        <taxon>Bacteroidota</taxon>
        <taxon>Cytophagia</taxon>
        <taxon>Cytophagales</taxon>
        <taxon>Spirosomataceae</taxon>
        <taxon>Dyadobacter</taxon>
    </lineage>
</organism>
<dbReference type="InterPro" id="IPR026341">
    <property type="entry name" value="T9SS_type_B"/>
</dbReference>
<dbReference type="Proteomes" id="UP000294850">
    <property type="component" value="Unassembled WGS sequence"/>
</dbReference>
<evidence type="ECO:0000313" key="2">
    <source>
        <dbReference type="EMBL" id="TDE09962.1"/>
    </source>
</evidence>
<dbReference type="AlphaFoldDB" id="A0A4R5D8R4"/>
<dbReference type="Pfam" id="PF13585">
    <property type="entry name" value="CHU_C"/>
    <property type="match status" value="1"/>
</dbReference>
<evidence type="ECO:0000313" key="1">
    <source>
        <dbReference type="EMBL" id="TDE07423.1"/>
    </source>
</evidence>
<gene>
    <name evidence="2" type="ORF">E0F88_28965</name>
    <name evidence="1" type="ORF">E0F88_33495</name>
</gene>
<reference evidence="2 3" key="1">
    <citation type="submission" date="2019-03" db="EMBL/GenBank/DDBJ databases">
        <title>Dyadobacter AR-3-6 sp. nov., isolated from arctic soil.</title>
        <authorList>
            <person name="Chaudhary D.K."/>
        </authorList>
    </citation>
    <scope>NUCLEOTIDE SEQUENCE [LARGE SCALE GENOMIC DNA]</scope>
    <source>
        <strain evidence="2 3">AR-3-6</strain>
    </source>
</reference>
<name>A0A4R5D8R4_9BACT</name>
<dbReference type="RefSeq" id="WP_131961839.1">
    <property type="nucleotide sequence ID" value="NZ_SMFL01000017.1"/>
</dbReference>
<dbReference type="Gene3D" id="2.60.40.4070">
    <property type="match status" value="1"/>
</dbReference>
<dbReference type="EMBL" id="SMFL01000040">
    <property type="protein sequence ID" value="TDE07423.1"/>
    <property type="molecule type" value="Genomic_DNA"/>
</dbReference>
<feature type="non-terminal residue" evidence="2">
    <location>
        <position position="1"/>
    </location>
</feature>